<organism evidence="3 4">
    <name type="scientific">Halorubrum ezzemoulense</name>
    <name type="common">Halorubrum chaoviator</name>
    <dbReference type="NCBI Taxonomy" id="337243"/>
    <lineage>
        <taxon>Archaea</taxon>
        <taxon>Methanobacteriati</taxon>
        <taxon>Methanobacteriota</taxon>
        <taxon>Stenosarchaea group</taxon>
        <taxon>Halobacteria</taxon>
        <taxon>Halobacteriales</taxon>
        <taxon>Haloferacaceae</taxon>
        <taxon>Halorubrum</taxon>
    </lineage>
</organism>
<dbReference type="InterPro" id="IPR001296">
    <property type="entry name" value="Glyco_trans_1"/>
</dbReference>
<dbReference type="AlphaFoldDB" id="A0A256J6M7"/>
<dbReference type="CDD" id="cd03801">
    <property type="entry name" value="GT4_PimA-like"/>
    <property type="match status" value="1"/>
</dbReference>
<accession>A0A256J6M7</accession>
<dbReference type="Gene3D" id="3.40.50.2000">
    <property type="entry name" value="Glycogen Phosphorylase B"/>
    <property type="match status" value="2"/>
</dbReference>
<evidence type="ECO:0000259" key="1">
    <source>
        <dbReference type="Pfam" id="PF00534"/>
    </source>
</evidence>
<sequence>MKIMATFTDPRMGGPQQRSLDVARQLRHRDIETMFLIPFGDNTFANAAADAGFNVRQVTFSRLRPPENIQGNIRFFVDFIPTVRQISALIQENNIDAVHANMVVNFQTVLATARTNTPLAWHFNDTLTPSPVKQISAHMGRQWADRIVVAADAVHDYYFGSRTYSKTIYAPVDLNRFDPDQYDPDEISLRSELGLRQDGLIIGTVGNLNPIKGHKHLLRAIAKLVENNRDVIVPIIGAQLDSREQYFEELCDLRAEFDLEDTVEFVGFRSDIPELLSLFDVFVLPSIAEACPIVVLEAMAMECPVVATDVGGVPEEIPDSDHGWVVPPKDSDALARAIAEALDDPEECRRRAANARERVESMFSLEACVDRHEELYRSLVEET</sequence>
<comment type="caution">
    <text evidence="3">The sequence shown here is derived from an EMBL/GenBank/DDBJ whole genome shotgun (WGS) entry which is preliminary data.</text>
</comment>
<proteinExistence type="predicted"/>
<evidence type="ECO:0000313" key="3">
    <source>
        <dbReference type="EMBL" id="OYR64435.1"/>
    </source>
</evidence>
<gene>
    <name evidence="3" type="ORF">DJ80_05275</name>
</gene>
<dbReference type="GO" id="GO:0016757">
    <property type="term" value="F:glycosyltransferase activity"/>
    <property type="evidence" value="ECO:0007669"/>
    <property type="project" value="InterPro"/>
</dbReference>
<keyword evidence="3" id="KW-0808">Transferase</keyword>
<dbReference type="PANTHER" id="PTHR12526">
    <property type="entry name" value="GLYCOSYLTRANSFERASE"/>
    <property type="match status" value="1"/>
</dbReference>
<dbReference type="Pfam" id="PF00534">
    <property type="entry name" value="Glycos_transf_1"/>
    <property type="match status" value="1"/>
</dbReference>
<dbReference type="SUPFAM" id="SSF53756">
    <property type="entry name" value="UDP-Glycosyltransferase/glycogen phosphorylase"/>
    <property type="match status" value="1"/>
</dbReference>
<dbReference type="EMBL" id="NHOZ01000047">
    <property type="protein sequence ID" value="OYR64435.1"/>
    <property type="molecule type" value="Genomic_DNA"/>
</dbReference>
<dbReference type="InterPro" id="IPR028098">
    <property type="entry name" value="Glyco_trans_4-like_N"/>
</dbReference>
<dbReference type="Pfam" id="PF13439">
    <property type="entry name" value="Glyco_transf_4"/>
    <property type="match status" value="1"/>
</dbReference>
<evidence type="ECO:0000313" key="4">
    <source>
        <dbReference type="Proteomes" id="UP000215731"/>
    </source>
</evidence>
<dbReference type="PANTHER" id="PTHR12526:SF630">
    <property type="entry name" value="GLYCOSYLTRANSFERASE"/>
    <property type="match status" value="1"/>
</dbReference>
<dbReference type="Proteomes" id="UP000215731">
    <property type="component" value="Unassembled WGS sequence"/>
</dbReference>
<evidence type="ECO:0000259" key="2">
    <source>
        <dbReference type="Pfam" id="PF13439"/>
    </source>
</evidence>
<reference evidence="3 4" key="1">
    <citation type="journal article" date="2014" name="Front. Microbiol.">
        <title>Population and genomic analysis of the genus Halorubrum.</title>
        <authorList>
            <person name="Fullmer M.S."/>
            <person name="Soucy S.M."/>
            <person name="Swithers K.S."/>
            <person name="Makkay A.M."/>
            <person name="Wheeler R."/>
            <person name="Ventosa A."/>
            <person name="Gogarten J.P."/>
            <person name="Papke R.T."/>
        </authorList>
    </citation>
    <scope>NUCLEOTIDE SEQUENCE [LARGE SCALE GENOMIC DNA]</scope>
    <source>
        <strain evidence="3 4">Ga36</strain>
    </source>
</reference>
<protein>
    <submittedName>
        <fullName evidence="3">Glycosyl transferase family 1</fullName>
    </submittedName>
</protein>
<feature type="domain" description="Glycosyltransferase subfamily 4-like N-terminal" evidence="2">
    <location>
        <begin position="13"/>
        <end position="176"/>
    </location>
</feature>
<feature type="domain" description="Glycosyl transferase family 1" evidence="1">
    <location>
        <begin position="189"/>
        <end position="358"/>
    </location>
</feature>
<name>A0A256J6M7_HALEZ</name>